<protein>
    <submittedName>
        <fullName evidence="1">Uncharacterized protein</fullName>
    </submittedName>
</protein>
<feature type="non-terminal residue" evidence="1">
    <location>
        <position position="179"/>
    </location>
</feature>
<evidence type="ECO:0000313" key="1">
    <source>
        <dbReference type="EMBL" id="SVD19026.1"/>
    </source>
</evidence>
<name>A0A382TAE4_9ZZZZ</name>
<organism evidence="1">
    <name type="scientific">marine metagenome</name>
    <dbReference type="NCBI Taxonomy" id="408172"/>
    <lineage>
        <taxon>unclassified sequences</taxon>
        <taxon>metagenomes</taxon>
        <taxon>ecological metagenomes</taxon>
    </lineage>
</organism>
<proteinExistence type="predicted"/>
<accession>A0A382TAE4</accession>
<reference evidence="1" key="1">
    <citation type="submission" date="2018-05" db="EMBL/GenBank/DDBJ databases">
        <authorList>
            <person name="Lanie J.A."/>
            <person name="Ng W.-L."/>
            <person name="Kazmierczak K.M."/>
            <person name="Andrzejewski T.M."/>
            <person name="Davidsen T.M."/>
            <person name="Wayne K.J."/>
            <person name="Tettelin H."/>
            <person name="Glass J.I."/>
            <person name="Rusch D."/>
            <person name="Podicherti R."/>
            <person name="Tsui H.-C.T."/>
            <person name="Winkler M.E."/>
        </authorList>
    </citation>
    <scope>NUCLEOTIDE SEQUENCE</scope>
</reference>
<dbReference type="EMBL" id="UINC01135086">
    <property type="protein sequence ID" value="SVD19026.1"/>
    <property type="molecule type" value="Genomic_DNA"/>
</dbReference>
<dbReference type="AlphaFoldDB" id="A0A382TAE4"/>
<gene>
    <name evidence="1" type="ORF">METZ01_LOCUS371880</name>
</gene>
<sequence>MFFRIILLVVGLALSLGSRLSPRVRSQLSRDMIFVLESLNGVSRSFVVRGRRISSHSGVSADAVCTLRFRTSAIGARIFLAKDAIGQLINGFGSLDVECKGEAAHVLWFYELAMGLLPWRRKTREVWPQSYAKPDLSHKSSSRIIREPVIDSLDSAWLDAAEQRDKLVIWQVGQGAVPP</sequence>